<dbReference type="AlphaFoldDB" id="A0AAU7Q9Y9"/>
<accession>A0AAU7Q9Y9</accession>
<dbReference type="EMBL" id="CP157947">
    <property type="protein sequence ID" value="XBS70040.1"/>
    <property type="molecule type" value="Genomic_DNA"/>
</dbReference>
<protein>
    <submittedName>
        <fullName evidence="1">Uncharacterized protein</fullName>
    </submittedName>
</protein>
<reference evidence="1" key="1">
    <citation type="submission" date="2024-06" db="EMBL/GenBank/DDBJ databases">
        <authorList>
            <person name="Coelho C."/>
            <person name="Bento M."/>
            <person name="Garcia E."/>
            <person name="Camelo A."/>
            <person name="Brandao I."/>
            <person name="Espirito Santo C."/>
            <person name="Trovao J."/>
            <person name="Verissimo A."/>
            <person name="Costa J."/>
            <person name="Tiago I."/>
        </authorList>
    </citation>
    <scope>NUCLEOTIDE SEQUENCE</scope>
    <source>
        <strain evidence="1">KWT182</strain>
    </source>
</reference>
<name>A0AAU7Q9Y9_9GAMM</name>
<proteinExistence type="predicted"/>
<evidence type="ECO:0000313" key="1">
    <source>
        <dbReference type="EMBL" id="XBS70040.1"/>
    </source>
</evidence>
<sequence length="207" mass="23342">MPILCTFYLNRKSSDEVEINDITLRLTPDNEKSLFSGKKGFCKYIEQLSQVSNDTYKLPAGSADLSAYLYALSTHNRLPDRGTIAELISCNATVNQVREKFKNGRANIISDIIKRPQIACEMYYARKHLFKEEESNEMVIAYARSLFVDFSLCGEMAVLAATEHSQSPQSQGPVSRVSSDAYKHAWAETDRCVIDPWAGYSERGCLF</sequence>
<gene>
    <name evidence="1" type="ORF">ABK905_01565</name>
</gene>
<organism evidence="1">
    <name type="scientific">Acerihabitans sp. KWT182</name>
    <dbReference type="NCBI Taxonomy" id="3157919"/>
    <lineage>
        <taxon>Bacteria</taxon>
        <taxon>Pseudomonadati</taxon>
        <taxon>Pseudomonadota</taxon>
        <taxon>Gammaproteobacteria</taxon>
        <taxon>Enterobacterales</taxon>
        <taxon>Pectobacteriaceae</taxon>
        <taxon>Acerihabitans</taxon>
    </lineage>
</organism>